<evidence type="ECO:0000256" key="9">
    <source>
        <dbReference type="ARBA" id="ARBA00023004"/>
    </source>
</evidence>
<comment type="caution">
    <text evidence="13">The sequence shown here is derived from an EMBL/GenBank/DDBJ whole genome shotgun (WGS) entry which is preliminary data.</text>
</comment>
<keyword evidence="5 11" id="KW-0812">Transmembrane</keyword>
<keyword evidence="10 11" id="KW-0472">Membrane</keyword>
<evidence type="ECO:0000256" key="11">
    <source>
        <dbReference type="SAM" id="Phobius"/>
    </source>
</evidence>
<dbReference type="PANTHER" id="PTHR15422:SF45">
    <property type="entry name" value="CYTOCHROME B561 DOMAIN-CONTAINING PROTEIN"/>
    <property type="match status" value="1"/>
</dbReference>
<evidence type="ECO:0000256" key="5">
    <source>
        <dbReference type="ARBA" id="ARBA00022692"/>
    </source>
</evidence>
<dbReference type="PANTHER" id="PTHR15422">
    <property type="entry name" value="OS05G0565100 PROTEIN"/>
    <property type="match status" value="1"/>
</dbReference>
<evidence type="ECO:0000256" key="1">
    <source>
        <dbReference type="ARBA" id="ARBA00001970"/>
    </source>
</evidence>
<evidence type="ECO:0000256" key="10">
    <source>
        <dbReference type="ARBA" id="ARBA00023136"/>
    </source>
</evidence>
<dbReference type="GO" id="GO:0046872">
    <property type="term" value="F:metal ion binding"/>
    <property type="evidence" value="ECO:0007669"/>
    <property type="project" value="UniProtKB-KW"/>
</dbReference>
<evidence type="ECO:0000256" key="4">
    <source>
        <dbReference type="ARBA" id="ARBA00022617"/>
    </source>
</evidence>
<proteinExistence type="predicted"/>
<dbReference type="EMBL" id="PGGS01000108">
    <property type="protein sequence ID" value="PNH08992.1"/>
    <property type="molecule type" value="Genomic_DNA"/>
</dbReference>
<dbReference type="Gene3D" id="1.20.120.1770">
    <property type="match status" value="1"/>
</dbReference>
<feature type="domain" description="Cytochrome b561" evidence="12">
    <location>
        <begin position="30"/>
        <end position="155"/>
    </location>
</feature>
<reference evidence="13 14" key="1">
    <citation type="journal article" date="2017" name="Mol. Biol. Evol.">
        <title>The 4-celled Tetrabaena socialis nuclear genome reveals the essential components for genetic control of cell number at the origin of multicellularity in the volvocine lineage.</title>
        <authorList>
            <person name="Featherston J."/>
            <person name="Arakaki Y."/>
            <person name="Hanschen E.R."/>
            <person name="Ferris P.J."/>
            <person name="Michod R.E."/>
            <person name="Olson B.J.S.C."/>
            <person name="Nozaki H."/>
            <person name="Durand P.M."/>
        </authorList>
    </citation>
    <scope>NUCLEOTIDE SEQUENCE [LARGE SCALE GENOMIC DNA]</scope>
    <source>
        <strain evidence="13 14">NIES-571</strain>
    </source>
</reference>
<comment type="cofactor">
    <cofactor evidence="1">
        <name>heme b</name>
        <dbReference type="ChEBI" id="CHEBI:60344"/>
    </cofactor>
</comment>
<dbReference type="Proteomes" id="UP000236333">
    <property type="component" value="Unassembled WGS sequence"/>
</dbReference>
<dbReference type="InterPro" id="IPR045150">
    <property type="entry name" value="CYB561D1/2"/>
</dbReference>
<name>A0A2J8A8Y4_9CHLO</name>
<protein>
    <recommendedName>
        <fullName evidence="12">Cytochrome b561 domain-containing protein</fullName>
    </recommendedName>
</protein>
<keyword evidence="9" id="KW-0408">Iron</keyword>
<gene>
    <name evidence="13" type="ORF">TSOC_004401</name>
</gene>
<keyword evidence="7" id="KW-0249">Electron transport</keyword>
<dbReference type="GO" id="GO:0016020">
    <property type="term" value="C:membrane"/>
    <property type="evidence" value="ECO:0007669"/>
    <property type="project" value="UniProtKB-SubCell"/>
</dbReference>
<accession>A0A2J8A8Y4</accession>
<dbReference type="Pfam" id="PF03188">
    <property type="entry name" value="Cytochrom_B561"/>
    <property type="match status" value="1"/>
</dbReference>
<dbReference type="AlphaFoldDB" id="A0A2J8A8Y4"/>
<evidence type="ECO:0000256" key="2">
    <source>
        <dbReference type="ARBA" id="ARBA00004141"/>
    </source>
</evidence>
<keyword evidence="4" id="KW-0349">Heme</keyword>
<feature type="transmembrane region" description="Helical" evidence="11">
    <location>
        <begin position="110"/>
        <end position="131"/>
    </location>
</feature>
<dbReference type="InterPro" id="IPR006593">
    <property type="entry name" value="Cyt_b561/ferric_Rdtase_TM"/>
</dbReference>
<evidence type="ECO:0000256" key="3">
    <source>
        <dbReference type="ARBA" id="ARBA00022448"/>
    </source>
</evidence>
<feature type="transmembrane region" description="Helical" evidence="11">
    <location>
        <begin position="30"/>
        <end position="52"/>
    </location>
</feature>
<dbReference type="OrthoDB" id="432881at2759"/>
<evidence type="ECO:0000259" key="12">
    <source>
        <dbReference type="Pfam" id="PF03188"/>
    </source>
</evidence>
<evidence type="ECO:0000256" key="8">
    <source>
        <dbReference type="ARBA" id="ARBA00022989"/>
    </source>
</evidence>
<evidence type="ECO:0000256" key="7">
    <source>
        <dbReference type="ARBA" id="ARBA00022982"/>
    </source>
</evidence>
<evidence type="ECO:0000313" key="13">
    <source>
        <dbReference type="EMBL" id="PNH08992.1"/>
    </source>
</evidence>
<evidence type="ECO:0000256" key="6">
    <source>
        <dbReference type="ARBA" id="ARBA00022723"/>
    </source>
</evidence>
<keyword evidence="8 11" id="KW-1133">Transmembrane helix</keyword>
<keyword evidence="3" id="KW-0813">Transport</keyword>
<keyword evidence="6" id="KW-0479">Metal-binding</keyword>
<organism evidence="13 14">
    <name type="scientific">Tetrabaena socialis</name>
    <dbReference type="NCBI Taxonomy" id="47790"/>
    <lineage>
        <taxon>Eukaryota</taxon>
        <taxon>Viridiplantae</taxon>
        <taxon>Chlorophyta</taxon>
        <taxon>core chlorophytes</taxon>
        <taxon>Chlorophyceae</taxon>
        <taxon>CS clade</taxon>
        <taxon>Chlamydomonadales</taxon>
        <taxon>Tetrabaenaceae</taxon>
        <taxon>Tetrabaena</taxon>
    </lineage>
</organism>
<sequence>MLLSLLSIAYAGIVIYNVLSTSPIAVLYTWHPICSNLFIVFASLGTASAQAIRGTIAQSRTAKEPYVNRHGLFNWLALFSLIGAAATIYLNKERNNRPHLTTYHGVSGGATGVIFMANVFGGGAINTVPGLYKYIRFHRLGGYLIYTAVLATHATAVWRGYAGFRAPEQVRG</sequence>
<evidence type="ECO:0000313" key="14">
    <source>
        <dbReference type="Proteomes" id="UP000236333"/>
    </source>
</evidence>
<feature type="transmembrane region" description="Helical" evidence="11">
    <location>
        <begin position="143"/>
        <end position="161"/>
    </location>
</feature>
<comment type="subcellular location">
    <subcellularLocation>
        <location evidence="2">Membrane</location>
        <topology evidence="2">Multi-pass membrane protein</topology>
    </subcellularLocation>
</comment>
<dbReference type="GO" id="GO:0140575">
    <property type="term" value="F:transmembrane monodehydroascorbate reductase activity"/>
    <property type="evidence" value="ECO:0007669"/>
    <property type="project" value="InterPro"/>
</dbReference>
<feature type="transmembrane region" description="Helical" evidence="11">
    <location>
        <begin position="72"/>
        <end position="90"/>
    </location>
</feature>
<keyword evidence="14" id="KW-1185">Reference proteome</keyword>